<evidence type="ECO:0000256" key="1">
    <source>
        <dbReference type="ARBA" id="ARBA00022630"/>
    </source>
</evidence>
<dbReference type="Gene3D" id="3.40.462.40">
    <property type="entry name" value="FAD-linked oxidase, cap domain/gating helix"/>
    <property type="match status" value="1"/>
</dbReference>
<dbReference type="GO" id="GO:0008609">
    <property type="term" value="F:alkylglycerone-phosphate synthase activity"/>
    <property type="evidence" value="ECO:0007669"/>
    <property type="project" value="InterPro"/>
</dbReference>
<gene>
    <name evidence="6" type="ORF">EHQ83_04170</name>
</gene>
<keyword evidence="1" id="KW-0285">Flavoprotein</keyword>
<dbReference type="EMBL" id="RQGM01000014">
    <property type="protein sequence ID" value="TGL88019.1"/>
    <property type="molecule type" value="Genomic_DNA"/>
</dbReference>
<dbReference type="Pfam" id="PF02913">
    <property type="entry name" value="FAD-oxidase_C"/>
    <property type="match status" value="1"/>
</dbReference>
<keyword evidence="2" id="KW-0274">FAD</keyword>
<dbReference type="GO" id="GO:0008610">
    <property type="term" value="P:lipid biosynthetic process"/>
    <property type="evidence" value="ECO:0007669"/>
    <property type="project" value="InterPro"/>
</dbReference>
<feature type="binding site" evidence="4">
    <location>
        <position position="51"/>
    </location>
    <ligand>
        <name>substrate</name>
    </ligand>
</feature>
<organism evidence="6 7">
    <name type="scientific">Leptospira yasudae</name>
    <dbReference type="NCBI Taxonomy" id="2202201"/>
    <lineage>
        <taxon>Bacteria</taxon>
        <taxon>Pseudomonadati</taxon>
        <taxon>Spirochaetota</taxon>
        <taxon>Spirochaetia</taxon>
        <taxon>Leptospirales</taxon>
        <taxon>Leptospiraceae</taxon>
        <taxon>Leptospira</taxon>
    </lineage>
</organism>
<feature type="domain" description="FAD-binding oxidoreductase/transferase type 4 C-terminal" evidence="5">
    <location>
        <begin position="38"/>
        <end position="117"/>
    </location>
</feature>
<dbReference type="SUPFAM" id="SSF55103">
    <property type="entry name" value="FAD-linked oxidases, C-terminal domain"/>
    <property type="match status" value="1"/>
</dbReference>
<evidence type="ECO:0000259" key="5">
    <source>
        <dbReference type="Pfam" id="PF02913"/>
    </source>
</evidence>
<accession>A0A7I0IRD2</accession>
<evidence type="ECO:0000256" key="2">
    <source>
        <dbReference type="ARBA" id="ARBA00022827"/>
    </source>
</evidence>
<dbReference type="InterPro" id="IPR016164">
    <property type="entry name" value="FAD-linked_Oxase-like_C"/>
</dbReference>
<name>A0A7I0IRD2_9LEPT</name>
<feature type="active site" description="Proton donor/acceptor" evidence="3">
    <location>
        <position position="108"/>
    </location>
</feature>
<feature type="non-terminal residue" evidence="6">
    <location>
        <position position="1"/>
    </location>
</feature>
<dbReference type="Proteomes" id="UP000297613">
    <property type="component" value="Unassembled WGS sequence"/>
</dbReference>
<dbReference type="InterPro" id="IPR004113">
    <property type="entry name" value="FAD-bd_oxidored_4_C"/>
</dbReference>
<protein>
    <recommendedName>
        <fullName evidence="5">FAD-binding oxidoreductase/transferase type 4 C-terminal domain-containing protein</fullName>
    </recommendedName>
</protein>
<evidence type="ECO:0000256" key="4">
    <source>
        <dbReference type="PIRSR" id="PIRSR625650-2"/>
    </source>
</evidence>
<dbReference type="PANTHER" id="PTHR46568">
    <property type="entry name" value="ALKYLDIHYDROXYACETONEPHOSPHATE SYNTHASE, PEROXISOMAL"/>
    <property type="match status" value="1"/>
</dbReference>
<dbReference type="AlphaFoldDB" id="A0A7I0IRD2"/>
<dbReference type="InterPro" id="IPR025650">
    <property type="entry name" value="Alkyl-DHAP_Synthase"/>
</dbReference>
<evidence type="ECO:0000313" key="7">
    <source>
        <dbReference type="Proteomes" id="UP000297613"/>
    </source>
</evidence>
<evidence type="ECO:0000313" key="6">
    <source>
        <dbReference type="EMBL" id="TGL88019.1"/>
    </source>
</evidence>
<reference evidence="6 7" key="1">
    <citation type="journal article" date="2019" name="PLoS Negl. Trop. Dis.">
        <title>Revisiting the worldwide diversity of Leptospira species in the environment.</title>
        <authorList>
            <person name="Vincent A.T."/>
            <person name="Schiettekatte O."/>
            <person name="Bourhy P."/>
            <person name="Veyrier F.J."/>
            <person name="Picardeau M."/>
        </authorList>
    </citation>
    <scope>NUCLEOTIDE SEQUENCE [LARGE SCALE GENOMIC DNA]</scope>
    <source>
        <strain evidence="6 7">201702445</strain>
    </source>
</reference>
<comment type="caution">
    <text evidence="6">The sequence shown here is derived from an EMBL/GenBank/DDBJ whole genome shotgun (WGS) entry which is preliminary data.</text>
</comment>
<dbReference type="PANTHER" id="PTHR46568:SF1">
    <property type="entry name" value="ALKYLDIHYDROXYACETONEPHOSPHATE SYNTHASE, PEROXISOMAL"/>
    <property type="match status" value="1"/>
</dbReference>
<proteinExistence type="predicted"/>
<sequence>VILLGLDGTKEDVSQNFSKIKPLIGKHKGLYAGTHLGEQWIHSRYNMPFLRNHVMENGLGVDTMETSTTYDRVLHLHKEGIASLEKSIPGSIAMCHISHSYHEGACLYYTIIFPMDEKKPADQRFDLGKILRNVLFGSVESQKNHAFIFTEILPLKNLILNLVFDPADRSIFLTKSA</sequence>
<evidence type="ECO:0000256" key="3">
    <source>
        <dbReference type="PIRSR" id="PIRSR625650-1"/>
    </source>
</evidence>
<dbReference type="GO" id="GO:0050660">
    <property type="term" value="F:flavin adenine dinucleotide binding"/>
    <property type="evidence" value="ECO:0007669"/>
    <property type="project" value="InterPro"/>
</dbReference>